<keyword evidence="1" id="KW-1133">Transmembrane helix</keyword>
<organism evidence="2 3">
    <name type="scientific">Candidatus Zymogenus saltonus</name>
    <dbReference type="NCBI Taxonomy" id="2844893"/>
    <lineage>
        <taxon>Bacteria</taxon>
        <taxon>Deltaproteobacteria</taxon>
        <taxon>Candidatus Zymogenia</taxon>
        <taxon>Candidatus Zymogeniales</taxon>
        <taxon>Candidatus Zymogenaceae</taxon>
        <taxon>Candidatus Zymogenus</taxon>
    </lineage>
</organism>
<proteinExistence type="predicted"/>
<keyword evidence="1" id="KW-0472">Membrane</keyword>
<feature type="transmembrane region" description="Helical" evidence="1">
    <location>
        <begin position="88"/>
        <end position="110"/>
    </location>
</feature>
<dbReference type="AlphaFoldDB" id="A0A9D8KBB7"/>
<keyword evidence="1" id="KW-0812">Transmembrane</keyword>
<name>A0A9D8KBB7_9DELT</name>
<reference evidence="2" key="1">
    <citation type="journal article" date="2021" name="Environ. Microbiol.">
        <title>Genomic characterization of three novel Desulfobacterota classes expand the metabolic and phylogenetic diversity of the phylum.</title>
        <authorList>
            <person name="Murphy C.L."/>
            <person name="Biggerstaff J."/>
            <person name="Eichhorn A."/>
            <person name="Ewing E."/>
            <person name="Shahan R."/>
            <person name="Soriano D."/>
            <person name="Stewart S."/>
            <person name="VanMol K."/>
            <person name="Walker R."/>
            <person name="Walters P."/>
            <person name="Elshahed M.S."/>
            <person name="Youssef N.H."/>
        </authorList>
    </citation>
    <scope>NUCLEOTIDE SEQUENCE</scope>
    <source>
        <strain evidence="2">Zod_Metabat.24</strain>
    </source>
</reference>
<dbReference type="Proteomes" id="UP000809273">
    <property type="component" value="Unassembled WGS sequence"/>
</dbReference>
<protein>
    <submittedName>
        <fullName evidence="2">Uncharacterized protein</fullName>
    </submittedName>
</protein>
<accession>A0A9D8KBB7</accession>
<sequence>MNIFNIYLTVAALSALFGILLCLIFRGGLKSFIGTLFSESQVQKFWARIVYTVIILSSVSGALSNTYPESAKEDKLVLVWAVVDQLEAMLFRLLWVFLILFSVFLIGWAIGAKKK</sequence>
<evidence type="ECO:0000313" key="2">
    <source>
        <dbReference type="EMBL" id="MBN1572320.1"/>
    </source>
</evidence>
<dbReference type="EMBL" id="JAFGIX010000019">
    <property type="protein sequence ID" value="MBN1572320.1"/>
    <property type="molecule type" value="Genomic_DNA"/>
</dbReference>
<evidence type="ECO:0000256" key="1">
    <source>
        <dbReference type="SAM" id="Phobius"/>
    </source>
</evidence>
<evidence type="ECO:0000313" key="3">
    <source>
        <dbReference type="Proteomes" id="UP000809273"/>
    </source>
</evidence>
<comment type="caution">
    <text evidence="2">The sequence shown here is derived from an EMBL/GenBank/DDBJ whole genome shotgun (WGS) entry which is preliminary data.</text>
</comment>
<gene>
    <name evidence="2" type="ORF">JW984_03895</name>
</gene>
<feature type="transmembrane region" description="Helical" evidence="1">
    <location>
        <begin position="6"/>
        <end position="25"/>
    </location>
</feature>
<reference evidence="2" key="2">
    <citation type="submission" date="2021-01" db="EMBL/GenBank/DDBJ databases">
        <authorList>
            <person name="Hahn C.R."/>
            <person name="Youssef N.H."/>
            <person name="Elshahed M."/>
        </authorList>
    </citation>
    <scope>NUCLEOTIDE SEQUENCE</scope>
    <source>
        <strain evidence="2">Zod_Metabat.24</strain>
    </source>
</reference>
<feature type="transmembrane region" description="Helical" evidence="1">
    <location>
        <begin position="45"/>
        <end position="68"/>
    </location>
</feature>